<evidence type="ECO:0000256" key="6">
    <source>
        <dbReference type="ARBA" id="ARBA00023049"/>
    </source>
</evidence>
<dbReference type="Pfam" id="PF01431">
    <property type="entry name" value="Peptidase_M13"/>
    <property type="match status" value="1"/>
</dbReference>
<dbReference type="EMBL" id="LWCA01000508">
    <property type="protein sequence ID" value="OAF68137.1"/>
    <property type="molecule type" value="Genomic_DNA"/>
</dbReference>
<dbReference type="InterPro" id="IPR024079">
    <property type="entry name" value="MetalloPept_cat_dom_sf"/>
</dbReference>
<comment type="cofactor">
    <cofactor evidence="1">
        <name>Zn(2+)</name>
        <dbReference type="ChEBI" id="CHEBI:29105"/>
    </cofactor>
</comment>
<evidence type="ECO:0000313" key="10">
    <source>
        <dbReference type="EMBL" id="OAF68137.1"/>
    </source>
</evidence>
<keyword evidence="4" id="KW-0378">Hydrolase</keyword>
<keyword evidence="6" id="KW-0482">Metalloprotease</keyword>
<dbReference type="GO" id="GO:0005886">
    <property type="term" value="C:plasma membrane"/>
    <property type="evidence" value="ECO:0007669"/>
    <property type="project" value="TreeGrafter"/>
</dbReference>
<evidence type="ECO:0000256" key="3">
    <source>
        <dbReference type="ARBA" id="ARBA00022723"/>
    </source>
</evidence>
<evidence type="ECO:0000313" key="11">
    <source>
        <dbReference type="Proteomes" id="UP000078046"/>
    </source>
</evidence>
<keyword evidence="5" id="KW-0862">Zinc</keyword>
<dbReference type="PANTHER" id="PTHR11733">
    <property type="entry name" value="ZINC METALLOPROTEASE FAMILY M13 NEPRILYSIN-RELATED"/>
    <property type="match status" value="1"/>
</dbReference>
<keyword evidence="3" id="KW-0479">Metal-binding</keyword>
<evidence type="ECO:0000256" key="4">
    <source>
        <dbReference type="ARBA" id="ARBA00022801"/>
    </source>
</evidence>
<organism evidence="10 11">
    <name type="scientific">Intoshia linei</name>
    <dbReference type="NCBI Taxonomy" id="1819745"/>
    <lineage>
        <taxon>Eukaryota</taxon>
        <taxon>Metazoa</taxon>
        <taxon>Spiralia</taxon>
        <taxon>Lophotrochozoa</taxon>
        <taxon>Mesozoa</taxon>
        <taxon>Orthonectida</taxon>
        <taxon>Rhopaluridae</taxon>
        <taxon>Intoshia</taxon>
    </lineage>
</organism>
<dbReference type="InterPro" id="IPR008753">
    <property type="entry name" value="Peptidase_M13_N"/>
</dbReference>
<proteinExistence type="predicted"/>
<feature type="transmembrane region" description="Helical" evidence="7">
    <location>
        <begin position="21"/>
        <end position="42"/>
    </location>
</feature>
<dbReference type="GO" id="GO:0046872">
    <property type="term" value="F:metal ion binding"/>
    <property type="evidence" value="ECO:0007669"/>
    <property type="project" value="UniProtKB-KW"/>
</dbReference>
<dbReference type="Pfam" id="PF05649">
    <property type="entry name" value="Peptidase_M13_N"/>
    <property type="match status" value="1"/>
</dbReference>
<keyword evidence="11" id="KW-1185">Reference proteome</keyword>
<name>A0A177B1I5_9BILA</name>
<protein>
    <recommendedName>
        <fullName evidence="12">Endothelin-converting enzyme 1</fullName>
    </recommendedName>
</protein>
<keyword evidence="7" id="KW-0472">Membrane</keyword>
<dbReference type="PANTHER" id="PTHR11733:SF208">
    <property type="entry name" value="PEPTIDASE M13 C-TERMINAL DOMAIN-CONTAINING PROTEIN"/>
    <property type="match status" value="1"/>
</dbReference>
<accession>A0A177B1I5</accession>
<dbReference type="GO" id="GO:0004222">
    <property type="term" value="F:metalloendopeptidase activity"/>
    <property type="evidence" value="ECO:0007669"/>
    <property type="project" value="InterPro"/>
</dbReference>
<dbReference type="OrthoDB" id="6475849at2759"/>
<reference evidence="10 11" key="1">
    <citation type="submission" date="2016-04" db="EMBL/GenBank/DDBJ databases">
        <title>The genome of Intoshia linei affirms orthonectids as highly simplified spiralians.</title>
        <authorList>
            <person name="Mikhailov K.V."/>
            <person name="Slusarev G.S."/>
            <person name="Nikitin M.A."/>
            <person name="Logacheva M.D."/>
            <person name="Penin A."/>
            <person name="Aleoshin V."/>
            <person name="Panchin Y.V."/>
        </authorList>
    </citation>
    <scope>NUCLEOTIDE SEQUENCE [LARGE SCALE GENOMIC DNA]</scope>
    <source>
        <strain evidence="10">Intl2013</strain>
        <tissue evidence="10">Whole animal</tissue>
    </source>
</reference>
<feature type="domain" description="Peptidase M13 C-terminal" evidence="8">
    <location>
        <begin position="407"/>
        <end position="610"/>
    </location>
</feature>
<evidence type="ECO:0000259" key="8">
    <source>
        <dbReference type="Pfam" id="PF01431"/>
    </source>
</evidence>
<evidence type="ECO:0008006" key="12">
    <source>
        <dbReference type="Google" id="ProtNLM"/>
    </source>
</evidence>
<dbReference type="PROSITE" id="PS51885">
    <property type="entry name" value="NEPRILYSIN"/>
    <property type="match status" value="1"/>
</dbReference>
<dbReference type="CDD" id="cd08662">
    <property type="entry name" value="M13"/>
    <property type="match status" value="1"/>
</dbReference>
<comment type="caution">
    <text evidence="10">The sequence shown here is derived from an EMBL/GenBank/DDBJ whole genome shotgun (WGS) entry which is preliminary data.</text>
</comment>
<dbReference type="InterPro" id="IPR018497">
    <property type="entry name" value="Peptidase_M13_C"/>
</dbReference>
<gene>
    <name evidence="10" type="ORF">A3Q56_04143</name>
</gene>
<evidence type="ECO:0000256" key="7">
    <source>
        <dbReference type="SAM" id="Phobius"/>
    </source>
</evidence>
<evidence type="ECO:0000256" key="2">
    <source>
        <dbReference type="ARBA" id="ARBA00022670"/>
    </source>
</evidence>
<dbReference type="GO" id="GO:0016485">
    <property type="term" value="P:protein processing"/>
    <property type="evidence" value="ECO:0007669"/>
    <property type="project" value="TreeGrafter"/>
</dbReference>
<dbReference type="InterPro" id="IPR000718">
    <property type="entry name" value="Peptidase_M13"/>
</dbReference>
<dbReference type="Gene3D" id="3.40.390.10">
    <property type="entry name" value="Collagenase (Catalytic Domain)"/>
    <property type="match status" value="2"/>
</dbReference>
<keyword evidence="2" id="KW-0645">Protease</keyword>
<keyword evidence="7" id="KW-1133">Transmembrane helix</keyword>
<evidence type="ECO:0000256" key="1">
    <source>
        <dbReference type="ARBA" id="ARBA00001947"/>
    </source>
</evidence>
<evidence type="ECO:0000256" key="5">
    <source>
        <dbReference type="ARBA" id="ARBA00022833"/>
    </source>
</evidence>
<feature type="domain" description="Peptidase M13 N-terminal" evidence="9">
    <location>
        <begin position="72"/>
        <end position="218"/>
    </location>
</feature>
<dbReference type="Proteomes" id="UP000078046">
    <property type="component" value="Unassembled WGS sequence"/>
</dbReference>
<dbReference type="SUPFAM" id="SSF55486">
    <property type="entry name" value="Metalloproteases ('zincins'), catalytic domain"/>
    <property type="match status" value="1"/>
</dbReference>
<keyword evidence="7" id="KW-0812">Transmembrane</keyword>
<evidence type="ECO:0000259" key="9">
    <source>
        <dbReference type="Pfam" id="PF05649"/>
    </source>
</evidence>
<dbReference type="AlphaFoldDB" id="A0A177B1I5"/>
<sequence length="610" mass="71041">MWRLDSIGEIYKNKNLKSYKTLVLIIMCLSFSFIVLLLYYNVAWNSVEICKSNACLELSLKISNYINESVNPCNNFYQYACGNFAKATEITLQGYSASAFNIMAKFNKLILKKNLLKKENKYNGIDSKTFKFLKHFHFKCKELKSPEKNYYQKLLDLFNVYYSFDTRFSDGLDIEKNMAILYNKTNTFTIFKFTITIDDYNKTKYVLTTNSKLNVDTYKSVKDKKNYIYESLLNVGDLNDYFLWKSFNKIAIFYSNYQKYLLKENMLYYEYNFDCIEISTQLIPFAVGALFINDANAEKIIYETKLIYENIKNQMMQNIQAKTFLKKDEKIIIIEKINSIKLLLYKSKIISDAYNLDEYHKDLDFVKNETFINLYIKLIEFNSMKNAKKLNSVANTNSWIVNSLTANALYAQMLNKIFITSSILQPPIYFENFPVISINYAGIGSIVGHELSHSIGPIGGLYDKNGRLVNKENSISSKFKHDYNCIINDFGKYNYLGIQINGSKTAAENIADIRGVLYAFHAMKKLLSYKNYPMIINFENFTHDQLFFIAYAQNWCNKYTDEFKKVVLSYDPHSPAFIRVNGVVSNLDEFSTAFGCEKNSKMNKNNKCKL</sequence>
<dbReference type="PRINTS" id="PR00786">
    <property type="entry name" value="NEPRILYSIN"/>
</dbReference>